<evidence type="ECO:0000256" key="2">
    <source>
        <dbReference type="ARBA" id="ARBA00006706"/>
    </source>
</evidence>
<accession>A0A5J4RGY4</accession>
<protein>
    <submittedName>
        <fullName evidence="6">Heptaprenyl diphosphate synthase component 2</fullName>
        <ecNumber evidence="6">2.5.1.30</ecNumber>
    </submittedName>
</protein>
<dbReference type="EC" id="2.5.1.30" evidence="6"/>
<evidence type="ECO:0000256" key="3">
    <source>
        <dbReference type="ARBA" id="ARBA00022679"/>
    </source>
</evidence>
<dbReference type="GO" id="GO:0046872">
    <property type="term" value="F:metal ion binding"/>
    <property type="evidence" value="ECO:0007669"/>
    <property type="project" value="UniProtKB-KW"/>
</dbReference>
<dbReference type="PANTHER" id="PTHR12001">
    <property type="entry name" value="GERANYLGERANYL PYROPHOSPHATE SYNTHASE"/>
    <property type="match status" value="1"/>
</dbReference>
<dbReference type="SUPFAM" id="SSF48576">
    <property type="entry name" value="Terpenoid synthases"/>
    <property type="match status" value="1"/>
</dbReference>
<evidence type="ECO:0000256" key="4">
    <source>
        <dbReference type="ARBA" id="ARBA00022723"/>
    </source>
</evidence>
<keyword evidence="5" id="KW-0460">Magnesium</keyword>
<gene>
    <name evidence="6" type="ORF">EZS27_018301</name>
</gene>
<dbReference type="InterPro" id="IPR033749">
    <property type="entry name" value="Polyprenyl_synt_CS"/>
</dbReference>
<dbReference type="GO" id="GO:0008299">
    <property type="term" value="P:isoprenoid biosynthetic process"/>
    <property type="evidence" value="ECO:0007669"/>
    <property type="project" value="InterPro"/>
</dbReference>
<dbReference type="Gene3D" id="1.10.600.10">
    <property type="entry name" value="Farnesyl Diphosphate Synthase"/>
    <property type="match status" value="1"/>
</dbReference>
<comment type="caution">
    <text evidence="6">The sequence shown here is derived from an EMBL/GenBank/DDBJ whole genome shotgun (WGS) entry which is preliminary data.</text>
</comment>
<dbReference type="PANTHER" id="PTHR12001:SF69">
    <property type="entry name" value="ALL TRANS-POLYPRENYL-DIPHOSPHATE SYNTHASE PDSS1"/>
    <property type="match status" value="1"/>
</dbReference>
<dbReference type="Pfam" id="PF00348">
    <property type="entry name" value="polyprenyl_synt"/>
    <property type="match status" value="1"/>
</dbReference>
<proteinExistence type="inferred from homology"/>
<evidence type="ECO:0000256" key="1">
    <source>
        <dbReference type="ARBA" id="ARBA00001946"/>
    </source>
</evidence>
<dbReference type="InterPro" id="IPR000092">
    <property type="entry name" value="Polyprenyl_synt"/>
</dbReference>
<comment type="similarity">
    <text evidence="2">Belongs to the FPP/GGPP synthase family.</text>
</comment>
<dbReference type="SFLD" id="SFLDS00005">
    <property type="entry name" value="Isoprenoid_Synthase_Type_I"/>
    <property type="match status" value="1"/>
</dbReference>
<sequence>MDSLSVVQSPILIELEEFKRLYDESLLSTNILLNEVVTHLQQKEGKMMRPVLMLLTAKLYGNNTIRQKTFHAAISLELLHTASLLHDDVVDKSSERRGQPSVNALYGNKVAVLVGDYLLATCLIQAEKVDNHAINKVILNLSKDLSEGELLQLSTSGNSSFSEAIYFDIIRKKTAALFRACTQSAALSVDVNESNIRNATLLGEYIGICFQIRDDIFDYFDNKAIGKPTGNDMLEGRLTLPVIYALNTVHNERAKEIALRVRNGLVSSEEIDELTEFAKRYKGIEYAQQIMNDYKTKAFALLSDLPDTDVRNALRTYINYVVERKR</sequence>
<organism evidence="6">
    <name type="scientific">termite gut metagenome</name>
    <dbReference type="NCBI Taxonomy" id="433724"/>
    <lineage>
        <taxon>unclassified sequences</taxon>
        <taxon>metagenomes</taxon>
        <taxon>organismal metagenomes</taxon>
    </lineage>
</organism>
<keyword evidence="4" id="KW-0479">Metal-binding</keyword>
<dbReference type="PROSITE" id="PS00444">
    <property type="entry name" value="POLYPRENYL_SYNTHASE_2"/>
    <property type="match status" value="1"/>
</dbReference>
<keyword evidence="3 6" id="KW-0808">Transferase</keyword>
<evidence type="ECO:0000256" key="5">
    <source>
        <dbReference type="ARBA" id="ARBA00022842"/>
    </source>
</evidence>
<dbReference type="EMBL" id="SNRY01001134">
    <property type="protein sequence ID" value="KAA6333267.1"/>
    <property type="molecule type" value="Genomic_DNA"/>
</dbReference>
<dbReference type="AlphaFoldDB" id="A0A5J4RGY4"/>
<name>A0A5J4RGY4_9ZZZZ</name>
<comment type="cofactor">
    <cofactor evidence="1">
        <name>Mg(2+)</name>
        <dbReference type="ChEBI" id="CHEBI:18420"/>
    </cofactor>
</comment>
<dbReference type="InterPro" id="IPR008949">
    <property type="entry name" value="Isoprenoid_synthase_dom_sf"/>
</dbReference>
<reference evidence="6" key="1">
    <citation type="submission" date="2019-03" db="EMBL/GenBank/DDBJ databases">
        <title>Single cell metagenomics reveals metabolic interactions within the superorganism composed of flagellate Streblomastix strix and complex community of Bacteroidetes bacteria on its surface.</title>
        <authorList>
            <person name="Treitli S.C."/>
            <person name="Kolisko M."/>
            <person name="Husnik F."/>
            <person name="Keeling P."/>
            <person name="Hampl V."/>
        </authorList>
    </citation>
    <scope>NUCLEOTIDE SEQUENCE</scope>
    <source>
        <strain evidence="6">STM</strain>
    </source>
</reference>
<dbReference type="PROSITE" id="PS00723">
    <property type="entry name" value="POLYPRENYL_SYNTHASE_1"/>
    <property type="match status" value="1"/>
</dbReference>
<evidence type="ECO:0000313" key="6">
    <source>
        <dbReference type="EMBL" id="KAA6333267.1"/>
    </source>
</evidence>
<dbReference type="CDD" id="cd00685">
    <property type="entry name" value="Trans_IPPS_HT"/>
    <property type="match status" value="1"/>
</dbReference>
<dbReference type="GO" id="GO:0000010">
    <property type="term" value="F:heptaprenyl diphosphate synthase activity"/>
    <property type="evidence" value="ECO:0007669"/>
    <property type="project" value="UniProtKB-EC"/>
</dbReference>